<keyword evidence="3" id="KW-1185">Reference proteome</keyword>
<dbReference type="InParanoid" id="A0A0C3DLC5"/>
<gene>
    <name evidence="2" type="ORF">SCLCIDRAFT_197118</name>
</gene>
<feature type="transmembrane region" description="Helical" evidence="1">
    <location>
        <begin position="6"/>
        <end position="27"/>
    </location>
</feature>
<evidence type="ECO:0000256" key="1">
    <source>
        <dbReference type="SAM" id="Phobius"/>
    </source>
</evidence>
<evidence type="ECO:0000313" key="3">
    <source>
        <dbReference type="Proteomes" id="UP000053989"/>
    </source>
</evidence>
<reference evidence="3" key="2">
    <citation type="submission" date="2015-01" db="EMBL/GenBank/DDBJ databases">
        <title>Evolutionary Origins and Diversification of the Mycorrhizal Mutualists.</title>
        <authorList>
            <consortium name="DOE Joint Genome Institute"/>
            <consortium name="Mycorrhizal Genomics Consortium"/>
            <person name="Kohler A."/>
            <person name="Kuo A."/>
            <person name="Nagy L.G."/>
            <person name="Floudas D."/>
            <person name="Copeland A."/>
            <person name="Barry K.W."/>
            <person name="Cichocki N."/>
            <person name="Veneault-Fourrey C."/>
            <person name="LaButti K."/>
            <person name="Lindquist E.A."/>
            <person name="Lipzen A."/>
            <person name="Lundell T."/>
            <person name="Morin E."/>
            <person name="Murat C."/>
            <person name="Riley R."/>
            <person name="Ohm R."/>
            <person name="Sun H."/>
            <person name="Tunlid A."/>
            <person name="Henrissat B."/>
            <person name="Grigoriev I.V."/>
            <person name="Hibbett D.S."/>
            <person name="Martin F."/>
        </authorList>
    </citation>
    <scope>NUCLEOTIDE SEQUENCE [LARGE SCALE GENOMIC DNA]</scope>
    <source>
        <strain evidence="3">Foug A</strain>
    </source>
</reference>
<evidence type="ECO:0000313" key="2">
    <source>
        <dbReference type="EMBL" id="KIM56871.1"/>
    </source>
</evidence>
<dbReference type="Proteomes" id="UP000053989">
    <property type="component" value="Unassembled WGS sequence"/>
</dbReference>
<dbReference type="EMBL" id="KN822108">
    <property type="protein sequence ID" value="KIM56871.1"/>
    <property type="molecule type" value="Genomic_DNA"/>
</dbReference>
<keyword evidence="1" id="KW-0472">Membrane</keyword>
<keyword evidence="1" id="KW-0812">Transmembrane</keyword>
<accession>A0A0C3DLC5</accession>
<protein>
    <submittedName>
        <fullName evidence="2">Uncharacterized protein</fullName>
    </submittedName>
</protein>
<organism evidence="2 3">
    <name type="scientific">Scleroderma citrinum Foug A</name>
    <dbReference type="NCBI Taxonomy" id="1036808"/>
    <lineage>
        <taxon>Eukaryota</taxon>
        <taxon>Fungi</taxon>
        <taxon>Dikarya</taxon>
        <taxon>Basidiomycota</taxon>
        <taxon>Agaricomycotina</taxon>
        <taxon>Agaricomycetes</taxon>
        <taxon>Agaricomycetidae</taxon>
        <taxon>Boletales</taxon>
        <taxon>Sclerodermatineae</taxon>
        <taxon>Sclerodermataceae</taxon>
        <taxon>Scleroderma</taxon>
    </lineage>
</organism>
<reference evidence="2 3" key="1">
    <citation type="submission" date="2014-04" db="EMBL/GenBank/DDBJ databases">
        <authorList>
            <consortium name="DOE Joint Genome Institute"/>
            <person name="Kuo A."/>
            <person name="Kohler A."/>
            <person name="Nagy L.G."/>
            <person name="Floudas D."/>
            <person name="Copeland A."/>
            <person name="Barry K.W."/>
            <person name="Cichocki N."/>
            <person name="Veneault-Fourrey C."/>
            <person name="LaButti K."/>
            <person name="Lindquist E.A."/>
            <person name="Lipzen A."/>
            <person name="Lundell T."/>
            <person name="Morin E."/>
            <person name="Murat C."/>
            <person name="Sun H."/>
            <person name="Tunlid A."/>
            <person name="Henrissat B."/>
            <person name="Grigoriev I.V."/>
            <person name="Hibbett D.S."/>
            <person name="Martin F."/>
            <person name="Nordberg H.P."/>
            <person name="Cantor M.N."/>
            <person name="Hua S.X."/>
        </authorList>
    </citation>
    <scope>NUCLEOTIDE SEQUENCE [LARGE SCALE GENOMIC DNA]</scope>
    <source>
        <strain evidence="2 3">Foug A</strain>
    </source>
</reference>
<name>A0A0C3DLC5_9AGAM</name>
<sequence length="158" mass="17339">MYSEVSVVSVAISSITIHGSFGLLFVFSRCRPRALGGPRTGLIRRAPPLCRPAGCDVIDGIPEVMEVRMPYDVRSASLIRWIHTLLKDGNFVALLEPYIVALASLPKPLSLRRGRYSRSSRGRGACSQSTRVSHCQVQLCISRSSTRTRVHGGSRNTT</sequence>
<keyword evidence="1" id="KW-1133">Transmembrane helix</keyword>
<proteinExistence type="predicted"/>
<dbReference type="HOGENOM" id="CLU_1670423_0_0_1"/>
<dbReference type="AlphaFoldDB" id="A0A0C3DLC5"/>